<dbReference type="Pfam" id="PF02308">
    <property type="entry name" value="MgtC"/>
    <property type="match status" value="1"/>
</dbReference>
<evidence type="ECO:0000313" key="10">
    <source>
        <dbReference type="Proteomes" id="UP000191901"/>
    </source>
</evidence>
<evidence type="ECO:0000256" key="1">
    <source>
        <dbReference type="ARBA" id="ARBA00004651"/>
    </source>
</evidence>
<evidence type="ECO:0000313" key="9">
    <source>
        <dbReference type="EMBL" id="ASC70783.1"/>
    </source>
</evidence>
<feature type="transmembrane region" description="Helical" evidence="7">
    <location>
        <begin position="41"/>
        <end position="57"/>
    </location>
</feature>
<feature type="transmembrane region" description="Helical" evidence="7">
    <location>
        <begin position="12"/>
        <end position="29"/>
    </location>
</feature>
<gene>
    <name evidence="9" type="primary">yhiD</name>
    <name evidence="9" type="ORF">XM38_017300</name>
</gene>
<reference evidence="9 10" key="1">
    <citation type="journal article" date="2016" name="Biochim. Biophys. Acta">
        <title>Characterization of red-shifted phycobilisomes isolated from the chlorophyll f-containing cyanobacterium Halomicronema hongdechloris.</title>
        <authorList>
            <person name="Li Y."/>
            <person name="Lin Y."/>
            <person name="Garvey C.J."/>
            <person name="Birch D."/>
            <person name="Corkery R.W."/>
            <person name="Loughlin P.C."/>
            <person name="Scheer H."/>
            <person name="Willows R.D."/>
            <person name="Chen M."/>
        </authorList>
    </citation>
    <scope>NUCLEOTIDE SEQUENCE [LARGE SCALE GENOMIC DNA]</scope>
    <source>
        <strain evidence="9 10">C2206</strain>
    </source>
</reference>
<evidence type="ECO:0000256" key="6">
    <source>
        <dbReference type="ARBA" id="ARBA00023136"/>
    </source>
</evidence>
<feature type="domain" description="MgtC/SapB/SrpB/YhiD N-terminal" evidence="8">
    <location>
        <begin position="16"/>
        <end position="140"/>
    </location>
</feature>
<evidence type="ECO:0000256" key="3">
    <source>
        <dbReference type="ARBA" id="ARBA00022475"/>
    </source>
</evidence>
<dbReference type="GO" id="GO:0005886">
    <property type="term" value="C:plasma membrane"/>
    <property type="evidence" value="ECO:0007669"/>
    <property type="project" value="UniProtKB-SubCell"/>
</dbReference>
<dbReference type="KEGG" id="hhg:XM38_017300"/>
<dbReference type="AlphaFoldDB" id="A0A1Z3HKG5"/>
<dbReference type="InterPro" id="IPR049177">
    <property type="entry name" value="MgtC_SapB_SrpB_YhiD_N"/>
</dbReference>
<evidence type="ECO:0000259" key="8">
    <source>
        <dbReference type="Pfam" id="PF02308"/>
    </source>
</evidence>
<sequence length="154" mass="16462">MISLTPIPWLESLGRLLLAIGLGAAIGWDREYDNKPAGLRTNMLVSLGAALFILVPLQSGLAQQDANTIARSLDGIITGVGFVGAGSILREQRVRGLTSAAAIWISAAVGVAAGMGLWPLSLMGTLLAIIILRIIKWLERRLSPRKRTSRAPRQ</sequence>
<organism evidence="9 10">
    <name type="scientific">Halomicronema hongdechloris C2206</name>
    <dbReference type="NCBI Taxonomy" id="1641165"/>
    <lineage>
        <taxon>Bacteria</taxon>
        <taxon>Bacillati</taxon>
        <taxon>Cyanobacteriota</taxon>
        <taxon>Cyanophyceae</taxon>
        <taxon>Nodosilineales</taxon>
        <taxon>Nodosilineaceae</taxon>
        <taxon>Halomicronema</taxon>
    </lineage>
</organism>
<comment type="subcellular location">
    <subcellularLocation>
        <location evidence="1">Cell membrane</location>
        <topology evidence="1">Multi-pass membrane protein</topology>
    </subcellularLocation>
</comment>
<keyword evidence="4 7" id="KW-0812">Transmembrane</keyword>
<evidence type="ECO:0000256" key="7">
    <source>
        <dbReference type="SAM" id="Phobius"/>
    </source>
</evidence>
<dbReference type="STRING" id="1641165.XM38_17660"/>
<evidence type="ECO:0000256" key="5">
    <source>
        <dbReference type="ARBA" id="ARBA00022989"/>
    </source>
</evidence>
<protein>
    <submittedName>
        <fullName evidence="9">Magnesium transporter YhiD</fullName>
    </submittedName>
</protein>
<feature type="transmembrane region" description="Helical" evidence="7">
    <location>
        <begin position="69"/>
        <end position="89"/>
    </location>
</feature>
<dbReference type="OrthoDB" id="9811198at2"/>
<evidence type="ECO:0000256" key="4">
    <source>
        <dbReference type="ARBA" id="ARBA00022692"/>
    </source>
</evidence>
<feature type="transmembrane region" description="Helical" evidence="7">
    <location>
        <begin position="96"/>
        <end position="114"/>
    </location>
</feature>
<dbReference type="PANTHER" id="PTHR33778:SF1">
    <property type="entry name" value="MAGNESIUM TRANSPORTER YHID-RELATED"/>
    <property type="match status" value="1"/>
</dbReference>
<comment type="similarity">
    <text evidence="2">Belongs to the MgtC/SapB family.</text>
</comment>
<name>A0A1Z3HKG5_9CYAN</name>
<proteinExistence type="inferred from homology"/>
<keyword evidence="6 7" id="KW-0472">Membrane</keyword>
<evidence type="ECO:0000256" key="2">
    <source>
        <dbReference type="ARBA" id="ARBA00009298"/>
    </source>
</evidence>
<dbReference type="PRINTS" id="PR01837">
    <property type="entry name" value="MGTCSAPBPROT"/>
</dbReference>
<dbReference type="EMBL" id="CP021983">
    <property type="protein sequence ID" value="ASC70783.1"/>
    <property type="molecule type" value="Genomic_DNA"/>
</dbReference>
<dbReference type="InterPro" id="IPR003416">
    <property type="entry name" value="MgtC/SapB/SrpB/YhiD_fam"/>
</dbReference>
<dbReference type="PANTHER" id="PTHR33778">
    <property type="entry name" value="PROTEIN MGTC"/>
    <property type="match status" value="1"/>
</dbReference>
<accession>A0A1Z3HKG5</accession>
<keyword evidence="10" id="KW-1185">Reference proteome</keyword>
<keyword evidence="3" id="KW-1003">Cell membrane</keyword>
<keyword evidence="5 7" id="KW-1133">Transmembrane helix</keyword>
<dbReference type="RefSeq" id="WP_088431589.1">
    <property type="nucleotide sequence ID" value="NZ_CP021983.2"/>
</dbReference>
<dbReference type="Proteomes" id="UP000191901">
    <property type="component" value="Chromosome"/>
</dbReference>